<dbReference type="InterPro" id="IPR029063">
    <property type="entry name" value="SAM-dependent_MTases_sf"/>
</dbReference>
<dbReference type="GO" id="GO:0009007">
    <property type="term" value="F:site-specific DNA-methyltransferase (adenine-specific) activity"/>
    <property type="evidence" value="ECO:0007669"/>
    <property type="project" value="UniProtKB-EC"/>
</dbReference>
<evidence type="ECO:0000256" key="1">
    <source>
        <dbReference type="ARBA" id="ARBA00011900"/>
    </source>
</evidence>
<keyword evidence="4" id="KW-0949">S-adenosyl-L-methionine</keyword>
<dbReference type="GO" id="GO:0003676">
    <property type="term" value="F:nucleic acid binding"/>
    <property type="evidence" value="ECO:0007669"/>
    <property type="project" value="InterPro"/>
</dbReference>
<name>A0A8J6NZ22_9BACT</name>
<sequence>MIKVISGDIFETPADIRINTVNCVGVMGAGVALAFKNKYPEMFRDYQKDCKAGKVKPGQLHVWKNLLGDWIINFPSKRHWREPSRYDDIEAGLKALRDYLIEQTKENKNLKIALPALGCGHGGLDWKRVSQMIREHLSDLEAEIFVFEPSASRLAGQKIENGEDEESLEKLESLGVVVIDPGHEKYPEALRGRSAATFCAKGNLNILDSAFLAVLPSGKPSEREVNAATGCIEAIAQPGVTFLVGYGPAIERPSIRIALQQGATVALFLSDGIINFRVRQDLQDIWDEDRIIVLSAAKPNQRWSPSLAFRARDLQLTLAKAVLITDPSPDWLSRLLKKRHPHQTPNMFYVNYSTDDFPTKSIFGNFRAFPIGKSVDSGKPNVAPIIECLDILRAPVSIETEMPVTETYAHEAQITQISGQIHEAPAEQAFSEKQSQLDATPRYPKRLIEVDLPIKRISAHARREKSIRHGHISTLHIWWARRPLAACRAVICAALWPDPANELCPQEFRDAASKIIMTFARKAATDKALAKTCDPEIWAKWNVLHKRHEDLDPTNPSHLNVLRFALLDFIADFANWDNSTVKEYLGTSRALTQSAHEALGGMPGTKPMVVDPFAGGGSIPLEALRVGADAFASDINPIAVVLNKVLLEYLPKYGEKLVENIRVWSAWVKRKALADLEAYYPSDSNGGKPIAFLWARTILCEGPNCGFVIPLIRTLTLTGDYHLRLLPDTEKHCFKIIVDHGSKSPDNPTIRNGSATCPACGYTTQAAAVKTQLTDKDGGTKDAQLLAVYVKSGAQRYFRAATGGDKEALRKAILTYESVEDTLPNTTINPVRPYKNTRGLSAVTRIGMNRFRDLYTQRQALSVVAFKKAVNRAAIEKDLLSDELGIATFTILTLAFSRIVHQNSSLSRWQNNRSTIAGAFSKQALQITWDFAEANPLEDGSGSWKSAIDWIVRVIKKNSSVKHTATIAKSPAKFCPLPDDLCDAMITDPPYFAAIPYGDLAGFFYVWLRDMLIHAHPDLFTDQIIDQSEETIVTNACKNTEGLKKDPEFYTREMTNSLIKMREIVRPKGVGIIVFADSTTESWEAILSSVINGGWVITGSWPIDTELQSRTQAAKAASLQSSIHIVCRPRENPDGSLRTDDIGDWRDVLQELPKRIHEWMPRLADEGVVGADAIFACIGPALEIFSRYSRVEKASGDPVPLKEYLEHVWAAVAREALNMIFEGADATGFEEDARLTAMWLWTISTGGNGNGLRNGEEEARASTGYILEYDAARKIAQGLGAHLEQLGNLVEVKGDKARLLPVSERNQYLFGKESAQAPKGKRKKKGKQIKFDFEKEIEETEEQHKWDAKSAPLGGKTVLDRIHQCMILFASGRGEALKRFLVEEGIGRDQRFWRLAQSLSALYPTNVDEKRWVDGVLSRKKSLGF</sequence>
<dbReference type="PANTHER" id="PTHR12521:SF0">
    <property type="entry name" value="ADP-RIBOSE GLYCOHYDROLASE OARD1"/>
    <property type="match status" value="1"/>
</dbReference>
<dbReference type="SUPFAM" id="SSF53335">
    <property type="entry name" value="S-adenosyl-L-methionine-dependent methyltransferases"/>
    <property type="match status" value="2"/>
</dbReference>
<evidence type="ECO:0000256" key="4">
    <source>
        <dbReference type="ARBA" id="ARBA00022691"/>
    </source>
</evidence>
<organism evidence="8 9">
    <name type="scientific">Candidatus Desulfatibia vada</name>
    <dbReference type="NCBI Taxonomy" id="2841696"/>
    <lineage>
        <taxon>Bacteria</taxon>
        <taxon>Pseudomonadati</taxon>
        <taxon>Thermodesulfobacteriota</taxon>
        <taxon>Desulfobacteria</taxon>
        <taxon>Desulfobacterales</taxon>
        <taxon>Desulfobacterales incertae sedis</taxon>
        <taxon>Candidatus Desulfatibia</taxon>
    </lineage>
</organism>
<dbReference type="PANTHER" id="PTHR12521">
    <property type="entry name" value="PROTEIN C6ORF130"/>
    <property type="match status" value="1"/>
</dbReference>
<dbReference type="InterPro" id="IPR002052">
    <property type="entry name" value="DNA_methylase_N6_adenine_CS"/>
</dbReference>
<dbReference type="Gene3D" id="3.40.220.10">
    <property type="entry name" value="Leucine Aminopeptidase, subunit E, domain 1"/>
    <property type="match status" value="1"/>
</dbReference>
<evidence type="ECO:0000313" key="9">
    <source>
        <dbReference type="Proteomes" id="UP000605201"/>
    </source>
</evidence>
<proteinExistence type="predicted"/>
<dbReference type="GO" id="GO:0032259">
    <property type="term" value="P:methylation"/>
    <property type="evidence" value="ECO:0007669"/>
    <property type="project" value="UniProtKB-KW"/>
</dbReference>
<dbReference type="InterPro" id="IPR009537">
    <property type="entry name" value="DUF1156"/>
</dbReference>
<dbReference type="SMART" id="SM00506">
    <property type="entry name" value="A1pp"/>
    <property type="match status" value="1"/>
</dbReference>
<dbReference type="PROSITE" id="PS51154">
    <property type="entry name" value="MACRO"/>
    <property type="match status" value="1"/>
</dbReference>
<reference evidence="8 9" key="1">
    <citation type="submission" date="2020-08" db="EMBL/GenBank/DDBJ databases">
        <title>Bridging the membrane lipid divide: bacteria of the FCB group superphylum have the potential to synthesize archaeal ether lipids.</title>
        <authorList>
            <person name="Villanueva L."/>
            <person name="Von Meijenfeldt F.A.B."/>
            <person name="Westbye A.B."/>
            <person name="Yadav S."/>
            <person name="Hopmans E.C."/>
            <person name="Dutilh B.E."/>
            <person name="Sinninghe Damste J.S."/>
        </authorList>
    </citation>
    <scope>NUCLEOTIDE SEQUENCE [LARGE SCALE GENOMIC DNA]</scope>
    <source>
        <strain evidence="8">NIOZ-UU17</strain>
    </source>
</reference>
<gene>
    <name evidence="8" type="ORF">H8D96_09655</name>
</gene>
<evidence type="ECO:0000256" key="5">
    <source>
        <dbReference type="ARBA" id="ARBA00035885"/>
    </source>
</evidence>
<dbReference type="GO" id="GO:0140291">
    <property type="term" value="P:peptidyl-glutamate ADP-deribosylation"/>
    <property type="evidence" value="ECO:0007669"/>
    <property type="project" value="TreeGrafter"/>
</dbReference>
<dbReference type="InterPro" id="IPR050892">
    <property type="entry name" value="ADP-ribose_metab_enzymes"/>
</dbReference>
<dbReference type="Gene3D" id="3.40.50.150">
    <property type="entry name" value="Vaccinia Virus protein VP39"/>
    <property type="match status" value="2"/>
</dbReference>
<comment type="catalytic activity">
    <reaction evidence="5">
        <text>an N-(ADP-alpha-D-ribosyl)-thymidine in DNA + H2O = a thymidine in DNA + ADP-D-ribose</text>
        <dbReference type="Rhea" id="RHEA:71655"/>
        <dbReference type="Rhea" id="RHEA-COMP:13556"/>
        <dbReference type="Rhea" id="RHEA-COMP:18051"/>
        <dbReference type="ChEBI" id="CHEBI:15377"/>
        <dbReference type="ChEBI" id="CHEBI:57967"/>
        <dbReference type="ChEBI" id="CHEBI:137386"/>
        <dbReference type="ChEBI" id="CHEBI:191199"/>
    </reaction>
    <physiologicalReaction direction="left-to-right" evidence="5">
        <dbReference type="Rhea" id="RHEA:71656"/>
    </physiologicalReaction>
</comment>
<keyword evidence="3" id="KW-0808">Transferase</keyword>
<evidence type="ECO:0000256" key="6">
    <source>
        <dbReference type="ARBA" id="ARBA00047942"/>
    </source>
</evidence>
<feature type="domain" description="Macro" evidence="7">
    <location>
        <begin position="1"/>
        <end position="155"/>
    </location>
</feature>
<dbReference type="Pfam" id="PF01661">
    <property type="entry name" value="Macro"/>
    <property type="match status" value="1"/>
</dbReference>
<protein>
    <recommendedName>
        <fullName evidence="1">site-specific DNA-methyltransferase (adenine-specific)</fullName>
        <ecNumber evidence="1">2.1.1.72</ecNumber>
    </recommendedName>
</protein>
<dbReference type="Gene3D" id="3.40.50.450">
    <property type="match status" value="1"/>
</dbReference>
<comment type="caution">
    <text evidence="8">The sequence shown here is derived from an EMBL/GenBank/DDBJ whole genome shotgun (WGS) entry which is preliminary data.</text>
</comment>
<dbReference type="GO" id="GO:0009307">
    <property type="term" value="P:DNA restriction-modification system"/>
    <property type="evidence" value="ECO:0007669"/>
    <property type="project" value="InterPro"/>
</dbReference>
<comment type="catalytic activity">
    <reaction evidence="6">
        <text>a 2'-deoxyadenosine in DNA + S-adenosyl-L-methionine = an N(6)-methyl-2'-deoxyadenosine in DNA + S-adenosyl-L-homocysteine + H(+)</text>
        <dbReference type="Rhea" id="RHEA:15197"/>
        <dbReference type="Rhea" id="RHEA-COMP:12418"/>
        <dbReference type="Rhea" id="RHEA-COMP:12419"/>
        <dbReference type="ChEBI" id="CHEBI:15378"/>
        <dbReference type="ChEBI" id="CHEBI:57856"/>
        <dbReference type="ChEBI" id="CHEBI:59789"/>
        <dbReference type="ChEBI" id="CHEBI:90615"/>
        <dbReference type="ChEBI" id="CHEBI:90616"/>
        <dbReference type="EC" id="2.1.1.72"/>
    </reaction>
</comment>
<dbReference type="Proteomes" id="UP000605201">
    <property type="component" value="Unassembled WGS sequence"/>
</dbReference>
<dbReference type="InterPro" id="IPR002589">
    <property type="entry name" value="Macro_dom"/>
</dbReference>
<dbReference type="CDD" id="cd02901">
    <property type="entry name" value="Macro_Poa1p-like"/>
    <property type="match status" value="1"/>
</dbReference>
<accession>A0A8J6NZ22</accession>
<dbReference type="EMBL" id="JACNIG010000210">
    <property type="protein sequence ID" value="MBC8432175.1"/>
    <property type="molecule type" value="Genomic_DNA"/>
</dbReference>
<dbReference type="PROSITE" id="PS00092">
    <property type="entry name" value="N6_MTASE"/>
    <property type="match status" value="1"/>
</dbReference>
<dbReference type="Pfam" id="PF02086">
    <property type="entry name" value="MethyltransfD12"/>
    <property type="match status" value="1"/>
</dbReference>
<dbReference type="Pfam" id="PF06634">
    <property type="entry name" value="DUF1156"/>
    <property type="match status" value="1"/>
</dbReference>
<dbReference type="InterPro" id="IPR043472">
    <property type="entry name" value="Macro_dom-like"/>
</dbReference>
<dbReference type="SUPFAM" id="SSF52949">
    <property type="entry name" value="Macro domain-like"/>
    <property type="match status" value="1"/>
</dbReference>
<evidence type="ECO:0000256" key="2">
    <source>
        <dbReference type="ARBA" id="ARBA00022603"/>
    </source>
</evidence>
<evidence type="ECO:0000259" key="7">
    <source>
        <dbReference type="PROSITE" id="PS51154"/>
    </source>
</evidence>
<evidence type="ECO:0000313" key="8">
    <source>
        <dbReference type="EMBL" id="MBC8432175.1"/>
    </source>
</evidence>
<dbReference type="EC" id="2.1.1.72" evidence="1"/>
<dbReference type="InterPro" id="IPR012327">
    <property type="entry name" value="MeTrfase_D12"/>
</dbReference>
<keyword evidence="2" id="KW-0489">Methyltransferase</keyword>
<evidence type="ECO:0000256" key="3">
    <source>
        <dbReference type="ARBA" id="ARBA00022679"/>
    </source>
</evidence>